<keyword evidence="2" id="KW-1133">Transmembrane helix</keyword>
<dbReference type="EMBL" id="LNQE01001744">
    <property type="protein sequence ID" value="KUG10027.1"/>
    <property type="molecule type" value="Genomic_DNA"/>
</dbReference>
<sequence length="266" mass="26404">MTPKTLIAAIAVIFLALSALASAETIQANPAELTLTAGGTAEVSYVLDSAPSGIAGYMMVLELTNPGVADITAVQFPSWGSLNNVTTLPADTVQLSAVDLELIVGPGATQVPLASITIRGQNTGVTEVRITSIQLTADGGENIQPSLPSLRVTTVGSSTGTGGSGGGGGSVSTSTTQQTSQVTRTVTTVTTAPVAVSTTAAAAGTSATPNALTMAPDTPATTASSSSVPESDGGSLLFTVAIIGIIVLVILIAAAVIALRREERMP</sequence>
<feature type="transmembrane region" description="Helical" evidence="2">
    <location>
        <begin position="236"/>
        <end position="259"/>
    </location>
</feature>
<dbReference type="AlphaFoldDB" id="A0A0W8ENB5"/>
<comment type="caution">
    <text evidence="3">The sequence shown here is derived from an EMBL/GenBank/DDBJ whole genome shotgun (WGS) entry which is preliminary data.</text>
</comment>
<proteinExistence type="predicted"/>
<evidence type="ECO:0000313" key="3">
    <source>
        <dbReference type="EMBL" id="KUG10027.1"/>
    </source>
</evidence>
<feature type="region of interest" description="Disordered" evidence="1">
    <location>
        <begin position="142"/>
        <end position="184"/>
    </location>
</feature>
<gene>
    <name evidence="3" type="ORF">ASZ90_016571</name>
</gene>
<protein>
    <submittedName>
        <fullName evidence="3">Cell surface protein</fullName>
    </submittedName>
</protein>
<reference evidence="3" key="1">
    <citation type="journal article" date="2015" name="Proc. Natl. Acad. Sci. U.S.A.">
        <title>Networks of energetic and metabolic interactions define dynamics in microbial communities.</title>
        <authorList>
            <person name="Embree M."/>
            <person name="Liu J.K."/>
            <person name="Al-Bassam M.M."/>
            <person name="Zengler K."/>
        </authorList>
    </citation>
    <scope>NUCLEOTIDE SEQUENCE</scope>
</reference>
<feature type="region of interest" description="Disordered" evidence="1">
    <location>
        <begin position="205"/>
        <end position="231"/>
    </location>
</feature>
<keyword evidence="2" id="KW-0472">Membrane</keyword>
<feature type="compositionally biased region" description="Low complexity" evidence="1">
    <location>
        <begin position="171"/>
        <end position="184"/>
    </location>
</feature>
<accession>A0A0W8ENB5</accession>
<feature type="compositionally biased region" description="Gly residues" evidence="1">
    <location>
        <begin position="159"/>
        <end position="170"/>
    </location>
</feature>
<organism evidence="3">
    <name type="scientific">hydrocarbon metagenome</name>
    <dbReference type="NCBI Taxonomy" id="938273"/>
    <lineage>
        <taxon>unclassified sequences</taxon>
        <taxon>metagenomes</taxon>
        <taxon>ecological metagenomes</taxon>
    </lineage>
</organism>
<name>A0A0W8ENB5_9ZZZZ</name>
<evidence type="ECO:0000256" key="2">
    <source>
        <dbReference type="SAM" id="Phobius"/>
    </source>
</evidence>
<keyword evidence="2" id="KW-0812">Transmembrane</keyword>
<evidence type="ECO:0000256" key="1">
    <source>
        <dbReference type="SAM" id="MobiDB-lite"/>
    </source>
</evidence>